<evidence type="ECO:0000313" key="1">
    <source>
        <dbReference type="EMBL" id="QNH77832.1"/>
    </source>
</evidence>
<accession>A0A7G7XCY7</accession>
<dbReference type="EMBL" id="CP060201">
    <property type="protein sequence ID" value="QNH77832.1"/>
    <property type="molecule type" value="Genomic_DNA"/>
</dbReference>
<dbReference type="Proteomes" id="UP000515277">
    <property type="component" value="Chromosome"/>
</dbReference>
<organism evidence="1 2">
    <name type="scientific">Pseudomonas protegens</name>
    <dbReference type="NCBI Taxonomy" id="380021"/>
    <lineage>
        <taxon>Bacteria</taxon>
        <taxon>Pseudomonadati</taxon>
        <taxon>Pseudomonadota</taxon>
        <taxon>Gammaproteobacteria</taxon>
        <taxon>Pseudomonadales</taxon>
        <taxon>Pseudomonadaceae</taxon>
        <taxon>Pseudomonas</taxon>
    </lineage>
</organism>
<sequence>MSLTPGAQDLKPQRLDEVLKSIDLQVRRDVDSMRAKHYWETTLLGTPNDVLVEALTMALASGRYQMTPRGCPCCRNR</sequence>
<evidence type="ECO:0000313" key="2">
    <source>
        <dbReference type="Proteomes" id="UP000515277"/>
    </source>
</evidence>
<gene>
    <name evidence="1" type="ORF">GGI48_01145</name>
</gene>
<dbReference type="RefSeq" id="WP_179596425.1">
    <property type="nucleotide sequence ID" value="NZ_CP060201.1"/>
</dbReference>
<proteinExistence type="predicted"/>
<protein>
    <submittedName>
        <fullName evidence="1">Uncharacterized protein</fullName>
    </submittedName>
</protein>
<reference evidence="2" key="1">
    <citation type="journal article" date="2020" name="Microbiol. Resour. Announc.">
        <title>Complete genome sequences of four natural Pseudomonas isolates that catabolize a wide range of aromatic compounds relevant to lignin valorization.</title>
        <authorList>
            <person name="Hatmaker E.A."/>
            <person name="Presley G."/>
            <person name="Cannon O."/>
            <person name="Guss A.M."/>
            <person name="Elkins J.G."/>
        </authorList>
    </citation>
    <scope>NUCLEOTIDE SEQUENCE [LARGE SCALE GENOMIC DNA]</scope>
    <source>
        <strain evidence="2">H1F5C</strain>
    </source>
</reference>
<name>A0A7G7XCY7_9PSED</name>
<dbReference type="AlphaFoldDB" id="A0A7G7XCY7"/>